<proteinExistence type="predicted"/>
<keyword evidence="1" id="KW-0472">Membrane</keyword>
<accession>A0A6C0CVP8</accession>
<organism evidence="2">
    <name type="scientific">viral metagenome</name>
    <dbReference type="NCBI Taxonomy" id="1070528"/>
    <lineage>
        <taxon>unclassified sequences</taxon>
        <taxon>metagenomes</taxon>
        <taxon>organismal metagenomes</taxon>
    </lineage>
</organism>
<name>A0A6C0CVP8_9ZZZZ</name>
<keyword evidence="1" id="KW-0812">Transmembrane</keyword>
<feature type="transmembrane region" description="Helical" evidence="1">
    <location>
        <begin position="39"/>
        <end position="57"/>
    </location>
</feature>
<feature type="transmembrane region" description="Helical" evidence="1">
    <location>
        <begin position="146"/>
        <end position="165"/>
    </location>
</feature>
<reference evidence="2" key="1">
    <citation type="journal article" date="2020" name="Nature">
        <title>Giant virus diversity and host interactions through global metagenomics.</title>
        <authorList>
            <person name="Schulz F."/>
            <person name="Roux S."/>
            <person name="Paez-Espino D."/>
            <person name="Jungbluth S."/>
            <person name="Walsh D.A."/>
            <person name="Denef V.J."/>
            <person name="McMahon K.D."/>
            <person name="Konstantinidis K.T."/>
            <person name="Eloe-Fadrosh E.A."/>
            <person name="Kyrpides N.C."/>
            <person name="Woyke T."/>
        </authorList>
    </citation>
    <scope>NUCLEOTIDE SEQUENCE</scope>
    <source>
        <strain evidence="2">GVMAG-M-3300021964-36</strain>
    </source>
</reference>
<sequence length="172" mass="20641">MFHNEYTRASIATFSTELFKFVANYFLIKQQIFRQSLDIYVYIISSFLHYTLDIFIAKDFKPSDSKLQWYLNSFQKHNFSKYIVLSILHYLVSSNILNHIRLILDRQNIKHPYRDIILVLLINMFTFALYGYFLKFKWAYNDKNDPLLTMIVLNWCTLAIMIYTLPYRGVAS</sequence>
<evidence type="ECO:0000256" key="1">
    <source>
        <dbReference type="SAM" id="Phobius"/>
    </source>
</evidence>
<protein>
    <submittedName>
        <fullName evidence="2">Uncharacterized protein</fullName>
    </submittedName>
</protein>
<dbReference type="AlphaFoldDB" id="A0A6C0CVP8"/>
<feature type="transmembrane region" description="Helical" evidence="1">
    <location>
        <begin position="116"/>
        <end position="134"/>
    </location>
</feature>
<evidence type="ECO:0000313" key="2">
    <source>
        <dbReference type="EMBL" id="QHT07585.1"/>
    </source>
</evidence>
<keyword evidence="1" id="KW-1133">Transmembrane helix</keyword>
<feature type="transmembrane region" description="Helical" evidence="1">
    <location>
        <begin position="82"/>
        <end position="104"/>
    </location>
</feature>
<dbReference type="EMBL" id="MN739483">
    <property type="protein sequence ID" value="QHT07585.1"/>
    <property type="molecule type" value="Genomic_DNA"/>
</dbReference>